<name>A0A543AUD6_9ACTN</name>
<gene>
    <name evidence="1" type="ORF">FB566_1709</name>
</gene>
<dbReference type="InterPro" id="IPR006175">
    <property type="entry name" value="YjgF/YER057c/UK114"/>
</dbReference>
<dbReference type="EMBL" id="VFOW01000001">
    <property type="protein sequence ID" value="TQL76187.1"/>
    <property type="molecule type" value="Genomic_DNA"/>
</dbReference>
<protein>
    <submittedName>
        <fullName evidence="1">Endoribonuclease L-PSP</fullName>
    </submittedName>
</protein>
<dbReference type="Pfam" id="PF01042">
    <property type="entry name" value="Ribonuc_L-PSP"/>
    <property type="match status" value="1"/>
</dbReference>
<dbReference type="PANTHER" id="PTHR47328:SF1">
    <property type="entry name" value="RUTC FAMILY PROTEIN YOAB"/>
    <property type="match status" value="1"/>
</dbReference>
<dbReference type="AlphaFoldDB" id="A0A543AUD6"/>
<evidence type="ECO:0000313" key="1">
    <source>
        <dbReference type="EMBL" id="TQL76187.1"/>
    </source>
</evidence>
<organism evidence="1 2">
    <name type="scientific">Stackebrandtia endophytica</name>
    <dbReference type="NCBI Taxonomy" id="1496996"/>
    <lineage>
        <taxon>Bacteria</taxon>
        <taxon>Bacillati</taxon>
        <taxon>Actinomycetota</taxon>
        <taxon>Actinomycetes</taxon>
        <taxon>Glycomycetales</taxon>
        <taxon>Glycomycetaceae</taxon>
        <taxon>Stackebrandtia</taxon>
    </lineage>
</organism>
<dbReference type="Proteomes" id="UP000317043">
    <property type="component" value="Unassembled WGS sequence"/>
</dbReference>
<dbReference type="InterPro" id="IPR035709">
    <property type="entry name" value="YoaB-like"/>
</dbReference>
<evidence type="ECO:0000313" key="2">
    <source>
        <dbReference type="Proteomes" id="UP000317043"/>
    </source>
</evidence>
<dbReference type="OrthoDB" id="9803101at2"/>
<dbReference type="SUPFAM" id="SSF55298">
    <property type="entry name" value="YjgF-like"/>
    <property type="match status" value="1"/>
</dbReference>
<dbReference type="Gene3D" id="3.30.1330.40">
    <property type="entry name" value="RutC-like"/>
    <property type="match status" value="1"/>
</dbReference>
<proteinExistence type="predicted"/>
<dbReference type="PROSITE" id="PS51257">
    <property type="entry name" value="PROKAR_LIPOPROTEIN"/>
    <property type="match status" value="1"/>
</dbReference>
<dbReference type="RefSeq" id="WP_142037201.1">
    <property type="nucleotide sequence ID" value="NZ_JBHTGS010000001.1"/>
</dbReference>
<sequence>MSVTKFGRVTGPPSPNIHLGSSCRSMVSVCLTPSDRSGTLAEQTAQVLDNIDQYLRDMGSSRQKLLMVQVWLAHIDEFAGFRDAWNDWIDPEHVPALSVVEAAAARRDCLVEIRAYAAPGTDRSA</sequence>
<accession>A0A543AUD6</accession>
<dbReference type="InParanoid" id="A0A543AUD6"/>
<dbReference type="PANTHER" id="PTHR47328">
    <property type="match status" value="1"/>
</dbReference>
<dbReference type="InterPro" id="IPR035959">
    <property type="entry name" value="RutC-like_sf"/>
</dbReference>
<comment type="caution">
    <text evidence="1">The sequence shown here is derived from an EMBL/GenBank/DDBJ whole genome shotgun (WGS) entry which is preliminary data.</text>
</comment>
<keyword evidence="2" id="KW-1185">Reference proteome</keyword>
<reference evidence="1 2" key="1">
    <citation type="submission" date="2019-06" db="EMBL/GenBank/DDBJ databases">
        <title>Sequencing the genomes of 1000 actinobacteria strains.</title>
        <authorList>
            <person name="Klenk H.-P."/>
        </authorList>
    </citation>
    <scope>NUCLEOTIDE SEQUENCE [LARGE SCALE GENOMIC DNA]</scope>
    <source>
        <strain evidence="1 2">DSM 45928</strain>
    </source>
</reference>